<dbReference type="Proteomes" id="UP001621706">
    <property type="component" value="Unassembled WGS sequence"/>
</dbReference>
<keyword evidence="2" id="KW-1185">Reference proteome</keyword>
<comment type="caution">
    <text evidence="1">The sequence shown here is derived from an EMBL/GenBank/DDBJ whole genome shotgun (WGS) entry which is preliminary data.</text>
</comment>
<organism evidence="1 2">
    <name type="scientific">Flavobacterium oreochromis</name>
    <dbReference type="NCBI Taxonomy" id="2906078"/>
    <lineage>
        <taxon>Bacteria</taxon>
        <taxon>Pseudomonadati</taxon>
        <taxon>Bacteroidota</taxon>
        <taxon>Flavobacteriia</taxon>
        <taxon>Flavobacteriales</taxon>
        <taxon>Flavobacteriaceae</taxon>
        <taxon>Flavobacterium</taxon>
    </lineage>
</organism>
<evidence type="ECO:0000313" key="1">
    <source>
        <dbReference type="EMBL" id="MFK7000025.1"/>
    </source>
</evidence>
<dbReference type="RefSeq" id="WP_202971599.1">
    <property type="nucleotide sequence ID" value="NZ_JAZGZP010000005.1"/>
</dbReference>
<name>A0ABW8P6Y2_9FLAO</name>
<accession>A0ABW8P6Y2</accession>
<evidence type="ECO:0000313" key="2">
    <source>
        <dbReference type="Proteomes" id="UP001621706"/>
    </source>
</evidence>
<proteinExistence type="predicted"/>
<sequence>MPRNKNSPSLNEDELNKIMLIALPISKETILMIIDNTNLSGSLNFKIIFQYQ</sequence>
<protein>
    <submittedName>
        <fullName evidence="1">Uncharacterized protein</fullName>
    </submittedName>
</protein>
<gene>
    <name evidence="1" type="ORF">V3I07_03845</name>
</gene>
<dbReference type="GeneID" id="96800619"/>
<reference evidence="1 2" key="1">
    <citation type="submission" date="2024-02" db="EMBL/GenBank/DDBJ databases">
        <title>Comparative Genomic Analysis of Flavobacterium Species Causing Columnaris Disease of Freshwater Fish in Thailand: Insights into Virulence and Resistance Mechanisms.</title>
        <authorList>
            <person name="Nguyen D."/>
            <person name="Chokmangmeepisarn P."/>
            <person name="Khianchaikhan K."/>
            <person name="Morishita M."/>
            <person name="Bunnoy A."/>
            <person name="Rodkhum C."/>
        </authorList>
    </citation>
    <scope>NUCLEOTIDE SEQUENCE [LARGE SCALE GENOMIC DNA]</scope>
    <source>
        <strain evidence="1 2">CNRT2201</strain>
    </source>
</reference>
<dbReference type="EMBL" id="JAZGZP010000005">
    <property type="protein sequence ID" value="MFK7000025.1"/>
    <property type="molecule type" value="Genomic_DNA"/>
</dbReference>